<evidence type="ECO:0000256" key="1">
    <source>
        <dbReference type="SAM" id="MobiDB-lite"/>
    </source>
</evidence>
<accession>A0ABD0Y2L6</accession>
<evidence type="ECO:0000313" key="3">
    <source>
        <dbReference type="Proteomes" id="UP001558652"/>
    </source>
</evidence>
<dbReference type="EMBL" id="JBFDAA010000015">
    <property type="protein sequence ID" value="KAL1117722.1"/>
    <property type="molecule type" value="Genomic_DNA"/>
</dbReference>
<name>A0ABD0Y2L6_9HEMI</name>
<sequence length="120" mass="12532">MTAAEECSGADQSLLGGDRSSGGGGGGGDVKVTIVPAAGQPPRSLTHLPKRPPVDIQFSDLCYTVSEAKQGHSIIEGILPLFVVPSLLSLLNTFGLLDAILRYGRLGMNHSAMKSWSCTH</sequence>
<evidence type="ECO:0000313" key="2">
    <source>
        <dbReference type="EMBL" id="KAL1117722.1"/>
    </source>
</evidence>
<comment type="caution">
    <text evidence="2">The sequence shown here is derived from an EMBL/GenBank/DDBJ whole genome shotgun (WGS) entry which is preliminary data.</text>
</comment>
<dbReference type="Proteomes" id="UP001558652">
    <property type="component" value="Unassembled WGS sequence"/>
</dbReference>
<keyword evidence="3" id="KW-1185">Reference proteome</keyword>
<feature type="region of interest" description="Disordered" evidence="1">
    <location>
        <begin position="1"/>
        <end position="35"/>
    </location>
</feature>
<gene>
    <name evidence="2" type="ORF">AAG570_004037</name>
</gene>
<organism evidence="2 3">
    <name type="scientific">Ranatra chinensis</name>
    <dbReference type="NCBI Taxonomy" id="642074"/>
    <lineage>
        <taxon>Eukaryota</taxon>
        <taxon>Metazoa</taxon>
        <taxon>Ecdysozoa</taxon>
        <taxon>Arthropoda</taxon>
        <taxon>Hexapoda</taxon>
        <taxon>Insecta</taxon>
        <taxon>Pterygota</taxon>
        <taxon>Neoptera</taxon>
        <taxon>Paraneoptera</taxon>
        <taxon>Hemiptera</taxon>
        <taxon>Heteroptera</taxon>
        <taxon>Panheteroptera</taxon>
        <taxon>Nepomorpha</taxon>
        <taxon>Nepidae</taxon>
        <taxon>Ranatrinae</taxon>
        <taxon>Ranatra</taxon>
    </lineage>
</organism>
<protein>
    <submittedName>
        <fullName evidence="2">Uncharacterized protein</fullName>
    </submittedName>
</protein>
<reference evidence="2 3" key="1">
    <citation type="submission" date="2024-07" db="EMBL/GenBank/DDBJ databases">
        <title>Chromosome-level genome assembly of the water stick insect Ranatra chinensis (Heteroptera: Nepidae).</title>
        <authorList>
            <person name="Liu X."/>
        </authorList>
    </citation>
    <scope>NUCLEOTIDE SEQUENCE [LARGE SCALE GENOMIC DNA]</scope>
    <source>
        <strain evidence="2">Cailab_2021Rc</strain>
        <tissue evidence="2">Muscle</tissue>
    </source>
</reference>
<proteinExistence type="predicted"/>
<dbReference type="AlphaFoldDB" id="A0ABD0Y2L6"/>
<feature type="compositionally biased region" description="Gly residues" evidence="1">
    <location>
        <begin position="19"/>
        <end position="29"/>
    </location>
</feature>